<proteinExistence type="predicted"/>
<accession>A0A511SYZ5</accession>
<reference evidence="3 6" key="2">
    <citation type="submission" date="2019-07" db="EMBL/GenBank/DDBJ databases">
        <title>Whole genome shotgun sequence of Myxococcus fulvus NBRC 100333.</title>
        <authorList>
            <person name="Hosoyama A."/>
            <person name="Uohara A."/>
            <person name="Ohji S."/>
            <person name="Ichikawa N."/>
        </authorList>
    </citation>
    <scope>NUCLEOTIDE SEQUENCE [LARGE SCALE GENOMIC DNA]</scope>
    <source>
        <strain evidence="3 6">NBRC 100333</strain>
    </source>
</reference>
<evidence type="ECO:0000313" key="6">
    <source>
        <dbReference type="Proteomes" id="UP000321514"/>
    </source>
</evidence>
<keyword evidence="1" id="KW-1133">Transmembrane helix</keyword>
<dbReference type="EMBL" id="FOIB01000002">
    <property type="protein sequence ID" value="SET45621.1"/>
    <property type="molecule type" value="Genomic_DNA"/>
</dbReference>
<evidence type="ECO:0000313" key="4">
    <source>
        <dbReference type="EMBL" id="SET45621.1"/>
    </source>
</evidence>
<dbReference type="AlphaFoldDB" id="A0A511SYZ5"/>
<comment type="caution">
    <text evidence="3">The sequence shown here is derived from an EMBL/GenBank/DDBJ whole genome shotgun (WGS) entry which is preliminary data.</text>
</comment>
<dbReference type="EMBL" id="BJXR01000016">
    <property type="protein sequence ID" value="GEN06543.1"/>
    <property type="molecule type" value="Genomic_DNA"/>
</dbReference>
<dbReference type="OrthoDB" id="327621at2"/>
<feature type="transmembrane region" description="Helical" evidence="1">
    <location>
        <begin position="136"/>
        <end position="162"/>
    </location>
</feature>
<reference evidence="4 5" key="1">
    <citation type="submission" date="2016-10" db="EMBL/GenBank/DDBJ databases">
        <authorList>
            <person name="Varghese N."/>
            <person name="Submissions S."/>
        </authorList>
    </citation>
    <scope>NUCLEOTIDE SEQUENCE [LARGE SCALE GENOMIC DNA]</scope>
    <source>
        <strain evidence="4 5">DSM 16525</strain>
    </source>
</reference>
<dbReference type="RefSeq" id="WP_074950564.1">
    <property type="nucleotide sequence ID" value="NZ_BJXR01000016.1"/>
</dbReference>
<feature type="transmembrane region" description="Helical" evidence="1">
    <location>
        <begin position="245"/>
        <end position="265"/>
    </location>
</feature>
<dbReference type="Proteomes" id="UP000321514">
    <property type="component" value="Unassembled WGS sequence"/>
</dbReference>
<evidence type="ECO:0000313" key="3">
    <source>
        <dbReference type="EMBL" id="GEN06543.1"/>
    </source>
</evidence>
<feature type="transmembrane region" description="Helical" evidence="1">
    <location>
        <begin position="272"/>
        <end position="290"/>
    </location>
</feature>
<protein>
    <submittedName>
        <fullName evidence="4">Predicted membrane protein</fullName>
    </submittedName>
</protein>
<feature type="transmembrane region" description="Helical" evidence="1">
    <location>
        <begin position="302"/>
        <end position="322"/>
    </location>
</feature>
<dbReference type="STRING" id="1334629.MFUL124B02_33005"/>
<dbReference type="InterPro" id="IPR018677">
    <property type="entry name" value="DUF2157"/>
</dbReference>
<feature type="transmembrane region" description="Helical" evidence="1">
    <location>
        <begin position="220"/>
        <end position="239"/>
    </location>
</feature>
<feature type="transmembrane region" description="Helical" evidence="1">
    <location>
        <begin position="182"/>
        <end position="199"/>
    </location>
</feature>
<feature type="transmembrane region" description="Helical" evidence="1">
    <location>
        <begin position="48"/>
        <end position="70"/>
    </location>
</feature>
<keyword evidence="1" id="KW-0812">Transmembrane</keyword>
<dbReference type="Proteomes" id="UP000183760">
    <property type="component" value="Unassembled WGS sequence"/>
</dbReference>
<feature type="domain" description="DUF2157" evidence="2">
    <location>
        <begin position="18"/>
        <end position="157"/>
    </location>
</feature>
<organism evidence="3 6">
    <name type="scientific">Myxococcus fulvus</name>
    <dbReference type="NCBI Taxonomy" id="33"/>
    <lineage>
        <taxon>Bacteria</taxon>
        <taxon>Pseudomonadati</taxon>
        <taxon>Myxococcota</taxon>
        <taxon>Myxococcia</taxon>
        <taxon>Myxococcales</taxon>
        <taxon>Cystobacterineae</taxon>
        <taxon>Myxococcaceae</taxon>
        <taxon>Myxococcus</taxon>
    </lineage>
</organism>
<evidence type="ECO:0000313" key="5">
    <source>
        <dbReference type="Proteomes" id="UP000183760"/>
    </source>
</evidence>
<name>A0A511SYZ5_MYXFU</name>
<dbReference type="Pfam" id="PF09925">
    <property type="entry name" value="DUF2157"/>
    <property type="match status" value="1"/>
</dbReference>
<sequence>MPKDLLELDATPERLRALAEARVIPPDALERALALSTASPTPDAWRRFVSTVLLGLGALLVLSGVIYFFAYNWAQMHRFAKLGLIGVSILGTALLSRRLGDTLAGQCSLFASSVLVGAMLAVYGQAYQTGADAFELFVGWAALILPWVLAARFAPLWLLFLVLANTGIALFQDQVLGGGDDAKGWLAVVLGLLNGLAWATHEHFANQGVSWLQGRWLPRVLAAMAVLPLLAVGTAFIVIPDEVGLSGLAALVLLVGTFAAEYALHRHLRGELFLLTLGALSAMTLVSTGLGRVVFESLHDEFGLFIVAIIIIIQVAIAVSWLRAEARATGVSEES</sequence>
<evidence type="ECO:0000256" key="1">
    <source>
        <dbReference type="SAM" id="Phobius"/>
    </source>
</evidence>
<gene>
    <name evidence="3" type="ORF">MFU01_15800</name>
    <name evidence="4" type="ORF">SAMN05443572_102346</name>
</gene>
<keyword evidence="5" id="KW-1185">Reference proteome</keyword>
<evidence type="ECO:0000259" key="2">
    <source>
        <dbReference type="Pfam" id="PF09925"/>
    </source>
</evidence>
<feature type="transmembrane region" description="Helical" evidence="1">
    <location>
        <begin position="103"/>
        <end position="124"/>
    </location>
</feature>
<keyword evidence="1" id="KW-0472">Membrane</keyword>